<dbReference type="Proteomes" id="UP000775646">
    <property type="component" value="Unassembled WGS sequence"/>
</dbReference>
<accession>A0A066RFP7</accession>
<evidence type="ECO:0000313" key="66">
    <source>
        <dbReference type="Proteomes" id="UP000527548"/>
    </source>
</evidence>
<dbReference type="SMR" id="A0A066RFP7"/>
<keyword evidence="6 11" id="KW-0732">Signal</keyword>
<reference evidence="37 58" key="7">
    <citation type="submission" date="2019-03" db="EMBL/GenBank/DDBJ databases">
        <title>Whole Genome Sequencing of Shiga-Toxin Escherichia coli Strains from Nebraska.</title>
        <authorList>
            <person name="Abdalhamid B."/>
            <person name="Mccutchen E.L."/>
            <person name="Bouska A.C."/>
            <person name="Hinrichs S.H."/>
            <person name="Iwen P.C."/>
        </authorList>
    </citation>
    <scope>NUCLEOTIDE SEQUENCE [LARGE SCALE GENOMIC DNA]</scope>
    <source>
        <strain evidence="37 58">STEC_170836</strain>
    </source>
</reference>
<gene>
    <name evidence="17" type="primary">gspD</name>
    <name evidence="51" type="synonym">epsD</name>
    <name evidence="28" type="ORF">B6R15_001281</name>
    <name evidence="29" type="ORF">B6R31_003923</name>
    <name evidence="26" type="ORF">BCB93_002965</name>
    <name evidence="25" type="ORF">BG944_004403</name>
    <name evidence="22" type="ORF">BRV02_000336</name>
    <name evidence="21" type="ORF">BTB68_000769</name>
    <name evidence="17" type="ORF">C2R31_001155</name>
    <name evidence="27" type="ORF">C719_001589</name>
    <name evidence="43" type="ORF">DD762_16870</name>
    <name evidence="37" type="ORF">F7F11_00060</name>
    <name evidence="20" type="ORF">F7N46_09755</name>
    <name evidence="23" type="ORF">F9461_06330</name>
    <name evidence="16" type="ORF">FGAF848_29130</name>
    <name evidence="18" type="ORF">FIJ20_01790</name>
    <name evidence="49" type="ORF">FKO60_05115</name>
    <name evidence="19" type="ORF">FPS11_27720</name>
    <name evidence="24" type="ORF">GNW61_24130</name>
    <name evidence="42" type="ORF">GQA06_02325</name>
    <name evidence="41" type="ORF">GQM13_08290</name>
    <name evidence="31" type="ORF">HI055_000121</name>
    <name evidence="32" type="ORF">HJQ60_004656</name>
    <name evidence="33" type="ORF">HKA49_004357</name>
    <name evidence="34" type="ORF">HL601_18920</name>
    <name evidence="35" type="ORF">HMV95_05450</name>
    <name evidence="44" type="ORF">HVW04_19270</name>
    <name evidence="51" type="ORF">IDONEFKE_01243</name>
    <name evidence="36" type="ORF">J8F57_001393</name>
    <name evidence="39" type="ORF">JNA65_03820</name>
    <name evidence="38" type="ORF">JNA68_01475</name>
    <name evidence="45" type="ORF">JNP96_23625</name>
    <name evidence="46" type="ORF">NCTC10082_03193</name>
    <name evidence="47" type="ORF">NCTC7927_00908</name>
    <name evidence="48" type="ORF">NCTC9045_00966</name>
    <name evidence="50" type="ORF">NCTC9702_00917</name>
    <name evidence="30" type="ORF">P6223_001217</name>
    <name evidence="40" type="ORF">Q2V64_15730</name>
    <name evidence="15" type="ORF">TUM18780_07430</name>
</gene>
<evidence type="ECO:0000259" key="13">
    <source>
        <dbReference type="Pfam" id="PF03958"/>
    </source>
</evidence>
<evidence type="ECO:0000313" key="40">
    <source>
        <dbReference type="EMBL" id="MDO2731176.1"/>
    </source>
</evidence>
<evidence type="ECO:0000313" key="29">
    <source>
        <dbReference type="EMBL" id="EGD0650203.1"/>
    </source>
</evidence>
<dbReference type="InterPro" id="IPR004846">
    <property type="entry name" value="T2SS/T3SS_dom"/>
</dbReference>
<dbReference type="EMBL" id="CACRYR010000373">
    <property type="protein sequence ID" value="VZR46689.1"/>
    <property type="molecule type" value="Genomic_DNA"/>
</dbReference>
<evidence type="ECO:0000313" key="31">
    <source>
        <dbReference type="EMBL" id="HAI2139831.1"/>
    </source>
</evidence>
<evidence type="ECO:0000313" key="71">
    <source>
        <dbReference type="Proteomes" id="UP000543252"/>
    </source>
</evidence>
<dbReference type="GO" id="GO:0015627">
    <property type="term" value="C:type II protein secretion system complex"/>
    <property type="evidence" value="ECO:0007669"/>
    <property type="project" value="InterPro"/>
</dbReference>
<dbReference type="Proteomes" id="UP000655659">
    <property type="component" value="Unassembled WGS sequence"/>
</dbReference>
<dbReference type="Proteomes" id="UP000519859">
    <property type="component" value="Unassembled WGS sequence"/>
</dbReference>
<dbReference type="Proteomes" id="UP000254043">
    <property type="component" value="Unassembled WGS sequence"/>
</dbReference>
<dbReference type="PRINTS" id="PR01032">
    <property type="entry name" value="PHAGEIV"/>
</dbReference>
<dbReference type="EMBL" id="UGAK01000003">
    <property type="protein sequence ID" value="STF92231.1"/>
    <property type="molecule type" value="Genomic_DNA"/>
</dbReference>
<evidence type="ECO:0000313" key="24">
    <source>
        <dbReference type="EMBL" id="EFH6651784.1"/>
    </source>
</evidence>
<evidence type="ECO:0000313" key="17">
    <source>
        <dbReference type="EMBL" id="EFA8783366.1"/>
    </source>
</evidence>
<dbReference type="OMA" id="PQYGHLA"/>
<dbReference type="FunFam" id="3.30.1370.120:FF:000003">
    <property type="entry name" value="General secretion pathway protein D"/>
    <property type="match status" value="1"/>
</dbReference>
<evidence type="ECO:0000313" key="27">
    <source>
        <dbReference type="EMBL" id="EFM0252422.1"/>
    </source>
</evidence>
<evidence type="ECO:0000313" key="45">
    <source>
        <dbReference type="EMBL" id="QRZ96736.1"/>
    </source>
</evidence>
<dbReference type="EMBL" id="VHKY01000002">
    <property type="protein sequence ID" value="TZE50809.1"/>
    <property type="molecule type" value="Genomic_DNA"/>
</dbReference>
<evidence type="ECO:0000313" key="59">
    <source>
        <dbReference type="Proteomes" id="UP000430081"/>
    </source>
</evidence>
<dbReference type="Gene3D" id="3.30.1370.120">
    <property type="match status" value="3"/>
</dbReference>
<evidence type="ECO:0000313" key="23">
    <source>
        <dbReference type="EMBL" id="EFH3672839.1"/>
    </source>
</evidence>
<dbReference type="GeneID" id="86861107"/>
<evidence type="ECO:0000313" key="76">
    <source>
        <dbReference type="Proteomes" id="UP000842385"/>
    </source>
</evidence>
<dbReference type="InterPro" id="IPR013356">
    <property type="entry name" value="T2SS_GspD"/>
</dbReference>
<dbReference type="EMBL" id="VZEL01000001">
    <property type="protein sequence ID" value="KAB0127029.1"/>
    <property type="molecule type" value="Genomic_DNA"/>
</dbReference>
<evidence type="ECO:0000313" key="19">
    <source>
        <dbReference type="EMBL" id="EFB3618621.1"/>
    </source>
</evidence>
<comment type="similarity">
    <text evidence="2">Belongs to the bacterial secretin family. GSP D subfamily.</text>
</comment>
<feature type="domain" description="NolW-like" evidence="13">
    <location>
        <begin position="284"/>
        <end position="362"/>
    </location>
</feature>
<keyword evidence="7" id="KW-0653">Protein transport</keyword>
<dbReference type="GO" id="GO:0009279">
    <property type="term" value="C:cell outer membrane"/>
    <property type="evidence" value="ECO:0007669"/>
    <property type="project" value="UniProtKB-SubCell"/>
</dbReference>
<dbReference type="EMBL" id="WTQJ01000012">
    <property type="protein sequence ID" value="MWR12667.1"/>
    <property type="molecule type" value="Genomic_DNA"/>
</dbReference>
<dbReference type="FunFam" id="3.30.1370.120:FF:000002">
    <property type="entry name" value="General secretion pathway protein D"/>
    <property type="match status" value="1"/>
</dbReference>
<evidence type="ECO:0000313" key="21">
    <source>
        <dbReference type="EMBL" id="EFF8952874.1"/>
    </source>
</evidence>
<dbReference type="EMBL" id="AASWOY010000099">
    <property type="protein sequence ID" value="EFH6651784.1"/>
    <property type="molecule type" value="Genomic_DNA"/>
</dbReference>
<proteinExistence type="inferred from homology"/>
<dbReference type="Proteomes" id="UP000846355">
    <property type="component" value="Unassembled WGS sequence"/>
</dbReference>
<dbReference type="EMBL" id="AASVQO010000004">
    <property type="protein sequence ID" value="EFH3672839.1"/>
    <property type="molecule type" value="Genomic_DNA"/>
</dbReference>
<evidence type="ECO:0000313" key="46">
    <source>
        <dbReference type="EMBL" id="STE04758.1"/>
    </source>
</evidence>
<keyword evidence="8" id="KW-0472">Membrane</keyword>
<evidence type="ECO:0000256" key="4">
    <source>
        <dbReference type="ARBA" id="ARBA00022452"/>
    </source>
</evidence>
<keyword evidence="3 10" id="KW-0813">Transport</keyword>
<dbReference type="EMBL" id="AASSGK010000002">
    <property type="protein sequence ID" value="EFG2159319.1"/>
    <property type="molecule type" value="Genomic_DNA"/>
</dbReference>
<evidence type="ECO:0000313" key="36">
    <source>
        <dbReference type="EMBL" id="HAZ7491211.1"/>
    </source>
</evidence>
<dbReference type="InterPro" id="IPR050810">
    <property type="entry name" value="Bact_Secretion_Sys_Channel"/>
</dbReference>
<dbReference type="GO" id="GO:0015628">
    <property type="term" value="P:protein secretion by the type II secretion system"/>
    <property type="evidence" value="ECO:0007669"/>
    <property type="project" value="InterPro"/>
</dbReference>
<dbReference type="Pfam" id="PF21305">
    <property type="entry name" value="type_II_gspD_N0"/>
    <property type="match status" value="1"/>
</dbReference>
<reference evidence="16" key="20">
    <citation type="submission" date="2023-10" db="EMBL/GenBank/DDBJ databases">
        <authorList>
            <person name="Leclercq S."/>
        </authorList>
    </citation>
    <scope>NUCLEOTIDE SEQUENCE</scope>
    <source>
        <strain evidence="16">F848</strain>
    </source>
</reference>
<dbReference type="EMBL" id="DABHXT010000005">
    <property type="protein sequence ID" value="HAJ5957728.1"/>
    <property type="molecule type" value="Genomic_DNA"/>
</dbReference>
<dbReference type="Proteomes" id="UP000524010">
    <property type="component" value="Unassembled WGS sequence"/>
</dbReference>
<evidence type="ECO:0000256" key="6">
    <source>
        <dbReference type="ARBA" id="ARBA00022729"/>
    </source>
</evidence>
<dbReference type="Proteomes" id="UP000845800">
    <property type="component" value="Unassembled WGS sequence"/>
</dbReference>
<dbReference type="FunFam" id="3.30.1370.120:FF:000001">
    <property type="entry name" value="General secretion pathway protein D"/>
    <property type="match status" value="1"/>
</dbReference>
<dbReference type="Proteomes" id="UP000615017">
    <property type="component" value="Unassembled WGS sequence"/>
</dbReference>
<comment type="subcellular location">
    <subcellularLocation>
        <location evidence="1 10">Cell outer membrane</location>
    </subcellularLocation>
</comment>
<sequence>MFWRDITLSVWRKKTTGLKTKKRLLPLVLAAALCSSPVWAEEATFTANFKDTDLKSFIETVGANLNKTIIMGPGVQGKVSIRTMTPLNERQYYQLFLNLLEAQGYAVVPMENDVLKVVKSSAAKVEPLPLVGEGSDNYAGDEMVTKVVPVRNVSVRELAPILRQMIDSAGSGNVVNYDPSNVIMLTGRASVVERLTEVIQRVDHAGNRTEEVIPLDNASASEIARVLESLTKNSGENQPATLKSQIVADERTNSVIVSGDPATRDKMRRLIRRLDSEMERSGNSQVFYLKYSKAEDLVDVLKQVSGTLTAAKEEAEGTVGSGREVVSIAASKHSNALIVTAPQDIMQSLQSVIEQLDIRRAQVHVEALIVEVAEGSNINFGVQWASKDAGLMQFANGTQIPIGTLGAAISQAKPQKGSTVISENGATTINPDTNGDLSTLAQLLSGFSGTAVGVVKGDWMALVQAVKNDSSSNVLSTPSITTLDNQEAFFMVGQDVPVLTGSTVGSNNSNPFNTVERKKVGIMLKVTPQINEGNAVQMVIEQEVSKVEGQTSLDVVFGERKLKTTVLANDGELIVLGGLMDDQAGESVAKVPLLGDIPLIGNLFKSTADKKEKRNLMVFIRPTILRDGMAADGVSQRKYNYMRAEQIYRDEQGLSLMPHTAQPVLPAQNQALPPEVRAFLNAGRTR</sequence>
<dbReference type="EMBL" id="JAUKZB010000009">
    <property type="protein sequence ID" value="MDO2731176.1"/>
    <property type="molecule type" value="Genomic_DNA"/>
</dbReference>
<dbReference type="Proteomes" id="UP000430387">
    <property type="component" value="Unassembled WGS sequence"/>
</dbReference>
<evidence type="ECO:0000313" key="62">
    <source>
        <dbReference type="Proteomes" id="UP000514715"/>
    </source>
</evidence>
<dbReference type="EMBL" id="AAVQAW010000020">
    <property type="protein sequence ID" value="EGD0650203.1"/>
    <property type="molecule type" value="Genomic_DNA"/>
</dbReference>
<evidence type="ECO:0000313" key="69">
    <source>
        <dbReference type="Proteomes" id="UP000534332"/>
    </source>
</evidence>
<evidence type="ECO:0000313" key="49">
    <source>
        <dbReference type="EMBL" id="TZE50809.1"/>
    </source>
</evidence>
<evidence type="ECO:0000313" key="64">
    <source>
        <dbReference type="Proteomes" id="UP000521994"/>
    </source>
</evidence>
<dbReference type="EMBL" id="CP070393">
    <property type="protein sequence ID" value="QRZ96736.1"/>
    <property type="molecule type" value="Genomic_DNA"/>
</dbReference>
<dbReference type="Proteomes" id="UP000842385">
    <property type="component" value="Unassembled WGS sequence"/>
</dbReference>
<reference evidence="22 69" key="13">
    <citation type="submission" date="2020-02" db="EMBL/GenBank/DDBJ databases">
        <authorList>
            <person name="Ashton P.M."/>
            <person name="Dallman T."/>
            <person name="Nair S."/>
            <person name="De Pinna E."/>
            <person name="Peters T."/>
            <person name="Grant K."/>
        </authorList>
    </citation>
    <scope>NUCLEOTIDE SEQUENCE [LARGE SCALE GENOMIC DNA]</scope>
    <source>
        <strain evidence="22 69">188143</strain>
    </source>
</reference>
<dbReference type="EMBL" id="AASCBU010000003">
    <property type="protein sequence ID" value="EFA8783366.1"/>
    <property type="molecule type" value="Genomic_DNA"/>
</dbReference>
<dbReference type="Proteomes" id="UP000514715">
    <property type="component" value="Chromosome"/>
</dbReference>
<feature type="domain" description="GspD-like N0" evidence="14">
    <location>
        <begin position="48"/>
        <end position="117"/>
    </location>
</feature>
<protein>
    <submittedName>
        <fullName evidence="46">Type II secretion system protein D</fullName>
    </submittedName>
    <submittedName>
        <fullName evidence="15">Type II secretion system protein GspD</fullName>
    </submittedName>
    <submittedName>
        <fullName evidence="17">Type II secretion system secretin GspD</fullName>
    </submittedName>
</protein>
<dbReference type="EMBL" id="JAETYZ010000002">
    <property type="protein sequence ID" value="MBL6233056.1"/>
    <property type="molecule type" value="Genomic_DNA"/>
</dbReference>
<reference evidence="44 62" key="15">
    <citation type="submission" date="2020-06" db="EMBL/GenBank/DDBJ databases">
        <title>REHAB project genomes.</title>
        <authorList>
            <person name="Shaw L.P."/>
        </authorList>
    </citation>
    <scope>NUCLEOTIDE SEQUENCE [LARGE SCALE GENOMIC DNA]</scope>
    <source>
        <strain evidence="44 62">RHB07-C04</strain>
    </source>
</reference>
<dbReference type="EMBL" id="WTMQ01000002">
    <property type="protein sequence ID" value="MWL03439.1"/>
    <property type="molecule type" value="Genomic_DNA"/>
</dbReference>
<reference evidence="18 63" key="9">
    <citation type="submission" date="2019-06" db="EMBL/GenBank/DDBJ databases">
        <authorList>
            <consortium name="NARMS: The National Antimicrobial Resistance Monitoring System"/>
        </authorList>
    </citation>
    <scope>NUCLEOTIDE SEQUENCE [LARGE SCALE GENOMIC DNA]</scope>
    <source>
        <strain evidence="23 70">CVM N19EC0189</strain>
        <strain evidence="18 63">FSIS11921886</strain>
        <strain evidence="20 68">FSIS11923834</strain>
    </source>
</reference>
<reference evidence="43 52" key="2">
    <citation type="submission" date="2018-04" db="EMBL/GenBank/DDBJ databases">
        <title>Draft Genomic Sequencing Of Potential Extraintestinal Pathogenic Escherichia coli B8S56 Isolated from Retail Chicken Skin.</title>
        <authorList>
            <person name="Xu A."/>
            <person name="Tilman S."/>
            <person name="Wisser-Parker K."/>
            <person name="Scullen O.J."/>
            <person name="Sommers C."/>
        </authorList>
    </citation>
    <scope>NUCLEOTIDE SEQUENCE [LARGE SCALE GENOMIC DNA]</scope>
    <source>
        <strain evidence="43 52">B8S56</strain>
    </source>
</reference>
<evidence type="ECO:0000256" key="5">
    <source>
        <dbReference type="ARBA" id="ARBA00022692"/>
    </source>
</evidence>
<evidence type="ECO:0000313" key="61">
    <source>
        <dbReference type="Proteomes" id="UP000509260"/>
    </source>
</evidence>
<dbReference type="Proteomes" id="UP000245761">
    <property type="component" value="Unassembled WGS sequence"/>
</dbReference>
<dbReference type="EMBL" id="DABFUC010000030">
    <property type="protein sequence ID" value="HAI8960102.1"/>
    <property type="molecule type" value="Genomic_DNA"/>
</dbReference>
<keyword evidence="4" id="KW-1134">Transmembrane beta strand</keyword>
<dbReference type="EMBL" id="AP023197">
    <property type="protein sequence ID" value="BCG35581.1"/>
    <property type="molecule type" value="Genomic_DNA"/>
</dbReference>
<evidence type="ECO:0000313" key="54">
    <source>
        <dbReference type="Proteomes" id="UP000254503"/>
    </source>
</evidence>
<evidence type="ECO:0000313" key="58">
    <source>
        <dbReference type="Proteomes" id="UP000327073"/>
    </source>
</evidence>
<dbReference type="EMBL" id="ABLFQU030000010">
    <property type="protein sequence ID" value="EMM0024699.1"/>
    <property type="molecule type" value="Genomic_DNA"/>
</dbReference>
<evidence type="ECO:0000313" key="74">
    <source>
        <dbReference type="Proteomes" id="UP000615017"/>
    </source>
</evidence>
<dbReference type="EMBL" id="UGDD01000002">
    <property type="protein sequence ID" value="STJ53141.1"/>
    <property type="molecule type" value="Genomic_DNA"/>
</dbReference>
<evidence type="ECO:0000256" key="1">
    <source>
        <dbReference type="ARBA" id="ARBA00004442"/>
    </source>
</evidence>
<dbReference type="EMBL" id="CAUZHL010000003">
    <property type="protein sequence ID" value="CAK1211890.1"/>
    <property type="molecule type" value="Genomic_DNA"/>
</dbReference>
<dbReference type="Pfam" id="PF03958">
    <property type="entry name" value="Secretin_N"/>
    <property type="match status" value="3"/>
</dbReference>
<dbReference type="Proteomes" id="UP000630371">
    <property type="component" value="Unassembled WGS sequence"/>
</dbReference>
<evidence type="ECO:0000259" key="14">
    <source>
        <dbReference type="Pfam" id="PF21305"/>
    </source>
</evidence>
<dbReference type="EMBL" id="DABGZR010000024">
    <property type="protein sequence ID" value="HAJ0997650.1"/>
    <property type="molecule type" value="Genomic_DNA"/>
</dbReference>
<evidence type="ECO:0000313" key="75">
    <source>
        <dbReference type="Proteomes" id="UP000629265"/>
    </source>
</evidence>
<dbReference type="Proteomes" id="UP000543252">
    <property type="component" value="Unassembled WGS sequence"/>
</dbReference>
<dbReference type="Proteomes" id="UP001190091">
    <property type="component" value="Unassembled WGS sequence"/>
</dbReference>
<evidence type="ECO:0000256" key="2">
    <source>
        <dbReference type="ARBA" id="ARBA00006980"/>
    </source>
</evidence>
<dbReference type="Proteomes" id="UP000534332">
    <property type="component" value="Unassembled WGS sequence"/>
</dbReference>
<dbReference type="Proteomes" id="UP000527548">
    <property type="component" value="Unassembled WGS sequence"/>
</dbReference>
<evidence type="ECO:0000313" key="56">
    <source>
        <dbReference type="Proteomes" id="UP000277930"/>
    </source>
</evidence>
<evidence type="ECO:0000313" key="32">
    <source>
        <dbReference type="EMBL" id="HAI5334588.1"/>
    </source>
</evidence>
<dbReference type="EMBL" id="CP057975">
    <property type="protein sequence ID" value="QMP46876.1"/>
    <property type="molecule type" value="Genomic_DNA"/>
</dbReference>
<evidence type="ECO:0000313" key="28">
    <source>
        <dbReference type="EMBL" id="EFM7860069.1"/>
    </source>
</evidence>
<evidence type="ECO:0000313" key="37">
    <source>
        <dbReference type="EMBL" id="KAB0127029.1"/>
    </source>
</evidence>
<reference evidence="49 57" key="8">
    <citation type="submission" date="2019-06" db="EMBL/GenBank/DDBJ databases">
        <title>The presence and diversity of blaCTX-M among Escherichia coli from urban wastewater and feedlot cattle, in Alberta, Canada.</title>
        <authorList>
            <person name="Cormier A.C."/>
            <person name="Chalmer G."/>
            <person name="Cook S.R."/>
            <person name="Zaheer R."/>
            <person name="Hannon S.J."/>
            <person name="Booker C.W."/>
            <person name="Read R."/>
            <person name="Gow S.P."/>
            <person name="Mcallister T.A."/>
            <person name="Boerlin P."/>
        </authorList>
    </citation>
    <scope>NUCLEOTIDE SEQUENCE [LARGE SCALE GENOMIC DNA]</scope>
    <source>
        <strain evidence="49 57">347</strain>
    </source>
</reference>
<reference evidence="31 76" key="1">
    <citation type="journal article" date="2018" name="Genome Biol.">
        <title>SKESA: strategic k-mer extension for scrupulous assemblies.</title>
        <authorList>
            <person name="Souvorov A."/>
            <person name="Agarwala R."/>
            <person name="Lipman D.J."/>
        </authorList>
    </citation>
    <scope>NUCLEOTIDE SEQUENCE [LARGE SCALE GENOMIC DNA]</scope>
    <source>
        <strain evidence="32">AMC_487</strain>
        <strain evidence="31">BCW_4213</strain>
        <strain evidence="34">EC00605</strain>
        <strain evidence="35">EuSCAPE_DE065</strain>
        <strain evidence="36">SJP41</strain>
        <strain evidence="33 76">TW14994</strain>
    </source>
</reference>
<feature type="domain" description="Type II/III secretion system secretin-like" evidence="12">
    <location>
        <begin position="465"/>
        <end position="626"/>
    </location>
</feature>
<evidence type="ECO:0000313" key="26">
    <source>
        <dbReference type="EMBL" id="EFI6953310.1"/>
    </source>
</evidence>
<evidence type="ECO:0000256" key="10">
    <source>
        <dbReference type="RuleBase" id="RU004004"/>
    </source>
</evidence>
<evidence type="ECO:0000313" key="18">
    <source>
        <dbReference type="EMBL" id="EFB2190967.1"/>
    </source>
</evidence>
<dbReference type="RefSeq" id="WP_000498829.1">
    <property type="nucleotide sequence ID" value="NZ_ABACVG020000001.1"/>
</dbReference>
<evidence type="ECO:0000256" key="8">
    <source>
        <dbReference type="ARBA" id="ARBA00023136"/>
    </source>
</evidence>
<dbReference type="Proteomes" id="UP000254503">
    <property type="component" value="Unassembled WGS sequence"/>
</dbReference>
<evidence type="ECO:0000313" key="72">
    <source>
        <dbReference type="Proteomes" id="UP000567387"/>
    </source>
</evidence>
<dbReference type="EMBL" id="AATJOC010000004">
    <property type="protein sequence ID" value="EFM0252422.1"/>
    <property type="molecule type" value="Genomic_DNA"/>
</dbReference>
<dbReference type="EMBL" id="AASDFP010000003">
    <property type="protein sequence ID" value="EFB2190967.1"/>
    <property type="molecule type" value="Genomic_DNA"/>
</dbReference>
<feature type="domain" description="NolW-like" evidence="13">
    <location>
        <begin position="145"/>
        <end position="206"/>
    </location>
</feature>
<evidence type="ECO:0000313" key="68">
    <source>
        <dbReference type="Proteomes" id="UP000533482"/>
    </source>
</evidence>
<dbReference type="Proteomes" id="UP000868636">
    <property type="component" value="Unassembled WGS sequence"/>
</dbReference>
<dbReference type="InterPro" id="IPR038591">
    <property type="entry name" value="NolW-like_sf"/>
</dbReference>
<dbReference type="EMBL" id="AASXRC010000032">
    <property type="protein sequence ID" value="EFI0215151.1"/>
    <property type="molecule type" value="Genomic_DNA"/>
</dbReference>
<evidence type="ECO:0000313" key="67">
    <source>
        <dbReference type="Proteomes" id="UP000530628"/>
    </source>
</evidence>
<evidence type="ECO:0000313" key="55">
    <source>
        <dbReference type="Proteomes" id="UP000255164"/>
    </source>
</evidence>
<evidence type="ECO:0000256" key="7">
    <source>
        <dbReference type="ARBA" id="ARBA00022927"/>
    </source>
</evidence>
<dbReference type="EMBL" id="AASRHK010000005">
    <property type="protein sequence ID" value="EFF8952874.1"/>
    <property type="molecule type" value="Genomic_DNA"/>
</dbReference>
<evidence type="ECO:0000313" key="39">
    <source>
        <dbReference type="EMBL" id="MBL6233056.1"/>
    </source>
</evidence>
<dbReference type="EMBL" id="LR134246">
    <property type="protein sequence ID" value="VED33654.1"/>
    <property type="molecule type" value="Genomic_DNA"/>
</dbReference>
<reference evidence="40" key="19">
    <citation type="submission" date="2023-07" db="EMBL/GenBank/DDBJ databases">
        <title>High risk of intestinal colonization with ESBL-producing Escherichia coli among soldiers of military contingents in specific geographic regions.</title>
        <authorList>
            <person name="Literacka E."/>
        </authorList>
    </citation>
    <scope>NUCLEOTIDE SEQUENCE</scope>
    <source>
        <strain evidence="40">33</strain>
    </source>
</reference>
<evidence type="ECO:0000313" key="57">
    <source>
        <dbReference type="Proteomes" id="UP000324120"/>
    </source>
</evidence>
<evidence type="ECO:0000313" key="25">
    <source>
        <dbReference type="EMBL" id="EFI0215151.1"/>
    </source>
</evidence>
<dbReference type="InterPro" id="IPR049371">
    <property type="entry name" value="GspD-like_N0"/>
</dbReference>
<evidence type="ECO:0000313" key="22">
    <source>
        <dbReference type="EMBL" id="EFG2159319.1"/>
    </source>
</evidence>
<reference evidence="31" key="14">
    <citation type="submission" date="2020-02" db="EMBL/GenBank/DDBJ databases">
        <authorList>
            <consortium name="NCBI Pathogen Detection Project"/>
        </authorList>
    </citation>
    <scope>NUCLEOTIDE SEQUENCE</scope>
    <source>
        <strain evidence="32">AMC_487</strain>
        <strain evidence="31">BCW_4213</strain>
        <strain evidence="34">EC00605</strain>
        <strain evidence="35">EuSCAPE_DE065</strain>
        <strain evidence="36">SJP41</strain>
        <strain evidence="33">TW14994</strain>
    </source>
</reference>
<dbReference type="InterPro" id="IPR001775">
    <property type="entry name" value="GspD/PilQ"/>
</dbReference>
<evidence type="ECO:0000313" key="53">
    <source>
        <dbReference type="Proteomes" id="UP000254043"/>
    </source>
</evidence>
<evidence type="ECO:0000313" key="65">
    <source>
        <dbReference type="Proteomes" id="UP000524010"/>
    </source>
</evidence>
<dbReference type="EMBL" id="AASOHJ010000010">
    <property type="protein sequence ID" value="EFE8673409.1"/>
    <property type="molecule type" value="Genomic_DNA"/>
</dbReference>
<dbReference type="Proteomes" id="UP000587626">
    <property type="component" value="Unassembled WGS sequence"/>
</dbReference>
<evidence type="ECO:0000256" key="9">
    <source>
        <dbReference type="ARBA" id="ARBA00023237"/>
    </source>
</evidence>
<dbReference type="Proteomes" id="UP000852798">
    <property type="component" value="Unassembled WGS sequence"/>
</dbReference>
<evidence type="ECO:0000313" key="15">
    <source>
        <dbReference type="EMBL" id="BCG35581.1"/>
    </source>
</evidence>
<evidence type="ECO:0000313" key="42">
    <source>
        <dbReference type="EMBL" id="MWR12667.1"/>
    </source>
</evidence>
<dbReference type="InterPro" id="IPR005644">
    <property type="entry name" value="NolW-like"/>
</dbReference>
<dbReference type="Proteomes" id="UP000509260">
    <property type="component" value="Chromosome"/>
</dbReference>
<reference evidence="50 56" key="6">
    <citation type="submission" date="2018-12" db="EMBL/GenBank/DDBJ databases">
        <authorList>
            <consortium name="Pathogen Informatics"/>
        </authorList>
    </citation>
    <scope>NUCLEOTIDE SEQUENCE [LARGE SCALE GENOMIC DNA]</scope>
    <source>
        <strain evidence="50 56">NCTC9702</strain>
    </source>
</reference>
<evidence type="ECO:0000313" key="48">
    <source>
        <dbReference type="EMBL" id="STJ53141.1"/>
    </source>
</evidence>
<dbReference type="EMBL" id="AATLXB010000009">
    <property type="protein sequence ID" value="EFM7860069.1"/>
    <property type="molecule type" value="Genomic_DNA"/>
</dbReference>
<dbReference type="Proteomes" id="UP000277930">
    <property type="component" value="Chromosome 1"/>
</dbReference>
<reference evidence="15 61" key="16">
    <citation type="submission" date="2020-06" db="EMBL/GenBank/DDBJ databases">
        <title>Whole-genome sequencing of blaNDM-5 positive Escherichia coli isolated from a Japanese patient with no history of travel abroad.</title>
        <authorList>
            <person name="Ito Y."/>
            <person name="Aoki K."/>
            <person name="Nakayama N."/>
            <person name="Ohtsuka M."/>
            <person name="Ota M."/>
            <person name="Kaneko N."/>
            <person name="Yoshida M."/>
            <person name="Ishii Y."/>
            <person name="Tateda K."/>
            <person name="Matsuse H."/>
        </authorList>
    </citation>
    <scope>NUCLEOTIDE SEQUENCE [LARGE SCALE GENOMIC DNA]</scope>
    <source>
        <strain evidence="15 61">TUM18780</strain>
    </source>
</reference>
<dbReference type="Proteomes" id="UP000430081">
    <property type="component" value="Unassembled WGS sequence"/>
</dbReference>
<keyword evidence="5" id="KW-0812">Transmembrane</keyword>
<evidence type="ECO:0000313" key="34">
    <source>
        <dbReference type="EMBL" id="HAJ0997650.1"/>
    </source>
</evidence>
<dbReference type="PRINTS" id="PR00811">
    <property type="entry name" value="BCTERIALGSPD"/>
</dbReference>
<dbReference type="EMBL" id="AASFMQ010000081">
    <property type="protein sequence ID" value="EFB3618621.1"/>
    <property type="molecule type" value="Genomic_DNA"/>
</dbReference>
<reference evidence="41 59" key="11">
    <citation type="submission" date="2019-12" db="EMBL/GenBank/DDBJ databases">
        <title>Enteriobacteria Tanzani isolates_10432.</title>
        <authorList>
            <person name="Subbiah M."/>
            <person name="Call D."/>
        </authorList>
    </citation>
    <scope>NUCLEOTIDE SEQUENCE [LARGE SCALE GENOMIC DNA]</scope>
    <source>
        <strain evidence="41 59">10432wG7</strain>
    </source>
</reference>
<evidence type="ECO:0000313" key="47">
    <source>
        <dbReference type="EMBL" id="STF92231.1"/>
    </source>
</evidence>
<evidence type="ECO:0000313" key="51">
    <source>
        <dbReference type="EMBL" id="VZR46689.1"/>
    </source>
</evidence>
<feature type="chain" id="PRO_5015027213" evidence="11">
    <location>
        <begin position="41"/>
        <end position="686"/>
    </location>
</feature>
<evidence type="ECO:0000313" key="44">
    <source>
        <dbReference type="EMBL" id="QMP46876.1"/>
    </source>
</evidence>
<dbReference type="EMBL" id="AASZRA010000014">
    <property type="protein sequence ID" value="EFI6953310.1"/>
    <property type="molecule type" value="Genomic_DNA"/>
</dbReference>
<evidence type="ECO:0000256" key="3">
    <source>
        <dbReference type="ARBA" id="ARBA00022448"/>
    </source>
</evidence>
<reference evidence="53 54" key="3">
    <citation type="submission" date="2018-06" db="EMBL/GenBank/DDBJ databases">
        <authorList>
            <consortium name="Pathogen Informatics"/>
            <person name="Doyle S."/>
        </authorList>
    </citation>
    <scope>NUCLEOTIDE SEQUENCE [LARGE SCALE GENOMIC DNA]</scope>
    <source>
        <strain evidence="46 55">NCTC10082</strain>
        <strain evidence="47 53">NCTC7927</strain>
        <strain evidence="48 54">NCTC9045</strain>
    </source>
</reference>
<evidence type="ECO:0000313" key="63">
    <source>
        <dbReference type="Proteomes" id="UP000519859"/>
    </source>
</evidence>
<evidence type="ECO:0000313" key="41">
    <source>
        <dbReference type="EMBL" id="MWL03439.1"/>
    </source>
</evidence>
<dbReference type="Proteomes" id="UP000663166">
    <property type="component" value="Chromosome"/>
</dbReference>
<dbReference type="Proteomes" id="UP000533482">
    <property type="component" value="Unassembled WGS sequence"/>
</dbReference>
<dbReference type="Proteomes" id="UP000521994">
    <property type="component" value="Unassembled WGS sequence"/>
</dbReference>
<dbReference type="GO" id="GO:0042802">
    <property type="term" value="F:identical protein binding"/>
    <property type="evidence" value="ECO:0007669"/>
    <property type="project" value="UniProtKB-ARBA"/>
</dbReference>
<organism evidence="17 72">
    <name type="scientific">Escherichia coli</name>
    <dbReference type="NCBI Taxonomy" id="562"/>
    <lineage>
        <taxon>Bacteria</taxon>
        <taxon>Pseudomonadati</taxon>
        <taxon>Pseudomonadota</taxon>
        <taxon>Gammaproteobacteria</taxon>
        <taxon>Enterobacterales</taxon>
        <taxon>Enterobacteriaceae</taxon>
        <taxon>Escherichia</taxon>
    </lineage>
</organism>
<dbReference type="EMBL" id="UFZA01000001">
    <property type="protein sequence ID" value="STE04758.1"/>
    <property type="molecule type" value="Genomic_DNA"/>
</dbReference>
<reference evidence="66 73" key="5">
    <citation type="submission" date="2018-08" db="EMBL/GenBank/DDBJ databases">
        <authorList>
            <consortium name="GenomeTrakr network: Whole genome sequencing for foodborne pathogen traceback"/>
        </authorList>
    </citation>
    <scope>NUCLEOTIDE SEQUENCE</scope>
    <source>
        <strain evidence="27 66">AZ-TG73163</strain>
        <strain evidence="26">CFSAN046653</strain>
        <strain evidence="29">NC_STEC178</strain>
        <strain evidence="28 73">NC_STEC194</strain>
        <strain evidence="19 71">PSU-1859</strain>
        <strain evidence="24 67">PSU-2072</strain>
    </source>
</reference>
<dbReference type="Proteomes" id="UP000530628">
    <property type="component" value="Unassembled WGS sequence"/>
</dbReference>
<dbReference type="Proteomes" id="UP000534496">
    <property type="component" value="Unassembled WGS sequence"/>
</dbReference>
<dbReference type="Pfam" id="PF00263">
    <property type="entry name" value="Secretin"/>
    <property type="match status" value="1"/>
</dbReference>
<reference evidence="42 60" key="12">
    <citation type="submission" date="2019-12" db="EMBL/GenBank/DDBJ databases">
        <title>Enteriobacteria Tanzani isolates_8377-8380.</title>
        <authorList>
            <person name="Subbiah M."/>
            <person name="Call D."/>
        </authorList>
    </citation>
    <scope>NUCLEOTIDE SEQUENCE [LARGE SCALE GENOMIC DNA]</scope>
    <source>
        <strain evidence="42 60">8380wG1</strain>
    </source>
</reference>
<dbReference type="EMBL" id="DABERK010000035">
    <property type="protein sequence ID" value="HAI5334588.1"/>
    <property type="molecule type" value="Genomic_DNA"/>
</dbReference>
<dbReference type="EMBL" id="QEMT01000029">
    <property type="protein sequence ID" value="PWH59480.1"/>
    <property type="molecule type" value="Genomic_DNA"/>
</dbReference>
<dbReference type="EMBL" id="JAETYU010000001">
    <property type="protein sequence ID" value="MBL6201883.1"/>
    <property type="molecule type" value="Genomic_DNA"/>
</dbReference>
<feature type="domain" description="NolW-like" evidence="13">
    <location>
        <begin position="211"/>
        <end position="277"/>
    </location>
</feature>
<dbReference type="Proteomes" id="UP000255164">
    <property type="component" value="Unassembled WGS sequence"/>
</dbReference>
<evidence type="ECO:0000313" key="30">
    <source>
        <dbReference type="EMBL" id="EMM0024699.1"/>
    </source>
</evidence>
<reference evidence="38 74" key="17">
    <citation type="submission" date="2021-01" db="EMBL/GenBank/DDBJ databases">
        <title>Genomes of Escherichia coli STEC strains from raw meat-based diets for companion animals.</title>
        <authorList>
            <person name="Stevens M.J.A."/>
            <person name="Stephan R."/>
        </authorList>
    </citation>
    <scope>NUCLEOTIDE SEQUENCE [LARGE SCALE GENOMIC DNA]</scope>
    <source>
        <strain evidence="38">ATC7-7</strain>
        <strain evidence="39 74">LSC1-58</strain>
    </source>
</reference>
<dbReference type="Proteomes" id="UP001174465">
    <property type="component" value="Unassembled WGS sequence"/>
</dbReference>
<dbReference type="EMBL" id="DADPIR010000008">
    <property type="protein sequence ID" value="HAZ7491211.1"/>
    <property type="molecule type" value="Genomic_DNA"/>
</dbReference>
<evidence type="ECO:0000313" key="52">
    <source>
        <dbReference type="Proteomes" id="UP000245761"/>
    </source>
</evidence>
<dbReference type="PANTHER" id="PTHR30332">
    <property type="entry name" value="PROBABLE GENERAL SECRETION PATHWAY PROTEIN D"/>
    <property type="match status" value="1"/>
</dbReference>
<evidence type="ECO:0000313" key="50">
    <source>
        <dbReference type="EMBL" id="VED33654.1"/>
    </source>
</evidence>
<dbReference type="Proteomes" id="UP000629265">
    <property type="component" value="Unassembled WGS sequence"/>
</dbReference>
<reference evidence="51 75" key="10">
    <citation type="submission" date="2019-11" db="EMBL/GenBank/DDBJ databases">
        <authorList>
            <person name="Haines EK M."/>
        </authorList>
    </citation>
    <scope>NUCLEOTIDE SEQUENCE [LARGE SCALE GENOMIC DNA]</scope>
    <source>
        <strain evidence="51">KR2729</strain>
    </source>
</reference>
<dbReference type="Proteomes" id="UP000324120">
    <property type="component" value="Unassembled WGS sequence"/>
</dbReference>
<dbReference type="NCBIfam" id="TIGR02517">
    <property type="entry name" value="type_II_gspD"/>
    <property type="match status" value="1"/>
</dbReference>
<evidence type="ECO:0000256" key="11">
    <source>
        <dbReference type="SAM" id="SignalP"/>
    </source>
</evidence>
<keyword evidence="9" id="KW-0998">Cell outer membrane</keyword>
<feature type="signal peptide" evidence="11">
    <location>
        <begin position="1"/>
        <end position="40"/>
    </location>
</feature>
<name>A0A066RFP7_ECOLX</name>
<reference evidence="30" key="21">
    <citation type="submission" date="2024-02" db="EMBL/GenBank/DDBJ databases">
        <authorList>
            <consortium name="Clinical and Environmental Microbiology Branch: Whole genome sequencing antimicrobial resistance pathogens in the healthcare setting"/>
        </authorList>
    </citation>
    <scope>NUCLEOTIDE SEQUENCE</scope>
    <source>
        <strain evidence="30">2023CK-00345</strain>
    </source>
</reference>
<evidence type="ECO:0000313" key="60">
    <source>
        <dbReference type="Proteomes" id="UP000430387"/>
    </source>
</evidence>
<dbReference type="Proteomes" id="UP000567387">
    <property type="component" value="Unassembled WGS sequence"/>
</dbReference>
<evidence type="ECO:0000313" key="33">
    <source>
        <dbReference type="EMBL" id="HAI8960102.1"/>
    </source>
</evidence>
<reference evidence="17 72" key="4">
    <citation type="submission" date="2018-08" db="EMBL/GenBank/DDBJ databases">
        <authorList>
            <consortium name="PulseNet: The National Subtyping Network for Foodborne Disease Surveillance"/>
            <person name="Tarr C.L."/>
            <person name="Trees E."/>
            <person name="Katz L.S."/>
            <person name="Carleton-Romer H.A."/>
            <person name="Stroika S."/>
            <person name="Kucerova Z."/>
            <person name="Roache K.F."/>
            <person name="Sabol A.L."/>
            <person name="Besser J."/>
            <person name="Gerner-Smidt P."/>
        </authorList>
    </citation>
    <scope>NUCLEOTIDE SEQUENCE [LARGE SCALE GENOMIC DNA]</scope>
    <source>
        <strain evidence="25 64">2014C-3796</strain>
        <strain evidence="21 65">PNUSAE005278</strain>
        <strain evidence="17 72">PNUSAE011918</strain>
    </source>
</reference>
<evidence type="ECO:0000313" key="35">
    <source>
        <dbReference type="EMBL" id="HAJ5957728.1"/>
    </source>
</evidence>
<dbReference type="EMBL" id="DABDSA010000001">
    <property type="protein sequence ID" value="HAI2139831.1"/>
    <property type="molecule type" value="Genomic_DNA"/>
</dbReference>
<evidence type="ECO:0000313" key="70">
    <source>
        <dbReference type="Proteomes" id="UP000534496"/>
    </source>
</evidence>
<dbReference type="Proteomes" id="UP000327073">
    <property type="component" value="Unassembled WGS sequence"/>
</dbReference>
<dbReference type="eggNOG" id="COG1450">
    <property type="taxonomic scope" value="Bacteria"/>
</dbReference>
<evidence type="ECO:0000313" key="73">
    <source>
        <dbReference type="Proteomes" id="UP000587626"/>
    </source>
</evidence>
<evidence type="ECO:0000259" key="12">
    <source>
        <dbReference type="Pfam" id="PF00263"/>
    </source>
</evidence>
<reference evidence="45" key="18">
    <citation type="submission" date="2021-02" db="EMBL/GenBank/DDBJ databases">
        <title>Co-localization of colistin and carbapenem -resistance genes on a novel transferable IncHI2 plasmid in Escherichia coli from chicken-origin.</title>
        <authorList>
            <person name="Hoffmann M."/>
            <person name="Balkey M."/>
            <person name="Ronco T."/>
            <person name="Hendriksen R.S."/>
        </authorList>
    </citation>
    <scope>NUCLEOTIDE SEQUENCE</scope>
    <source>
        <strain evidence="45">CFSAN083829</strain>
    </source>
</reference>
<evidence type="ECO:0000313" key="43">
    <source>
        <dbReference type="EMBL" id="PWH59480.1"/>
    </source>
</evidence>
<dbReference type="AlphaFoldDB" id="A0A066RFP7"/>
<evidence type="ECO:0000313" key="16">
    <source>
        <dbReference type="EMBL" id="CAK1211890.1"/>
    </source>
</evidence>
<dbReference type="PANTHER" id="PTHR30332:SF24">
    <property type="entry name" value="SECRETIN GSPD-RELATED"/>
    <property type="match status" value="1"/>
</dbReference>
<evidence type="ECO:0000313" key="20">
    <source>
        <dbReference type="EMBL" id="EFE8673409.1"/>
    </source>
</evidence>
<evidence type="ECO:0000313" key="38">
    <source>
        <dbReference type="EMBL" id="MBL6201883.1"/>
    </source>
</evidence>